<keyword evidence="3" id="KW-1185">Reference proteome</keyword>
<proteinExistence type="predicted"/>
<sequence>MMFKYEDPLHDSSKTQTIRLIDLDPGQGSAPLSCQLRCVSLSSQPVYAALSYSWGGQTPSEKFSCNGQSLLVTRNLHAALRRFRNVDSVVTVWADAICINQQDVDEKNQQVPLMGKIFSQAKEVKVWLDPSDKDDTELAVERITELVQLAQFYAEKLSLSMHDLQDFDDTWRWGSVKLDDITRLDFNAKWDPLFRLLQNVWFSRVWIIQEVALSGERAWLYYGDNILSWKDLVTALCFASHTDILSQTMRVRGDETARAVMRATRLVRTTGAVADSKGAGLGLFWLLCMHWESAATDPRDNIYGLLSIARNHEVGDPDTPFITPDYHSDVAALYQQVAEKFLARFSWLVIIEFAGRRTAKDGKVPGLPSWVPDWSQLVNVAMHLPLTLDENLEMTFEPDFLSFKDIVPKWYRVNGSILTLQGYFVDEIVETSDIFNTTREKLALPDTDLTERGFLWCKNLFGVAKFWGYSCESDIYSPTGKNLIDSIVETLSLGQPPTDLPATEIRAILAMFIKRGQMLTEFENSSPPRLTRDHGEEAQELVSTIECPWTAESMGGIVHGLRHLWNFIFAFKTKKGHMGMMSSLAIEVGDRIALVRGLLTPTALRPRSDGMWSVIGETYTHGIMEDMVSDVEKCHDILIA</sequence>
<dbReference type="InterPro" id="IPR052895">
    <property type="entry name" value="HetReg/Transcr_Mod"/>
</dbReference>
<evidence type="ECO:0000259" key="1">
    <source>
        <dbReference type="Pfam" id="PF06985"/>
    </source>
</evidence>
<evidence type="ECO:0000313" key="3">
    <source>
        <dbReference type="Proteomes" id="UP000622797"/>
    </source>
</evidence>
<reference evidence="2" key="1">
    <citation type="journal article" date="2020" name="BMC Genomics">
        <title>Correction to: Identification and distribution of gene clusters required for synthesis of sphingolipid metabolism inhibitors in diverse species of the filamentous fungus Fusarium.</title>
        <authorList>
            <person name="Kim H.S."/>
            <person name="Lohmar J.M."/>
            <person name="Busman M."/>
            <person name="Brown D.W."/>
            <person name="Naumann T.A."/>
            <person name="Divon H.H."/>
            <person name="Lysoe E."/>
            <person name="Uhlig S."/>
            <person name="Proctor R.H."/>
        </authorList>
    </citation>
    <scope>NUCLEOTIDE SEQUENCE</scope>
    <source>
        <strain evidence="2">NRRL 20472</strain>
    </source>
</reference>
<dbReference type="Pfam" id="PF06985">
    <property type="entry name" value="HET"/>
    <property type="match status" value="1"/>
</dbReference>
<dbReference type="Proteomes" id="UP000622797">
    <property type="component" value="Unassembled WGS sequence"/>
</dbReference>
<dbReference type="InterPro" id="IPR010730">
    <property type="entry name" value="HET"/>
</dbReference>
<feature type="domain" description="Heterokaryon incompatibility" evidence="1">
    <location>
        <begin position="47"/>
        <end position="210"/>
    </location>
</feature>
<organism evidence="2 3">
    <name type="scientific">Fusarium sarcochroum</name>
    <dbReference type="NCBI Taxonomy" id="1208366"/>
    <lineage>
        <taxon>Eukaryota</taxon>
        <taxon>Fungi</taxon>
        <taxon>Dikarya</taxon>
        <taxon>Ascomycota</taxon>
        <taxon>Pezizomycotina</taxon>
        <taxon>Sordariomycetes</taxon>
        <taxon>Hypocreomycetidae</taxon>
        <taxon>Hypocreales</taxon>
        <taxon>Nectriaceae</taxon>
        <taxon>Fusarium</taxon>
        <taxon>Fusarium lateritium species complex</taxon>
    </lineage>
</organism>
<dbReference type="OrthoDB" id="2504919at2759"/>
<dbReference type="PANTHER" id="PTHR24148">
    <property type="entry name" value="ANKYRIN REPEAT DOMAIN-CONTAINING PROTEIN 39 HOMOLOG-RELATED"/>
    <property type="match status" value="1"/>
</dbReference>
<evidence type="ECO:0000313" key="2">
    <source>
        <dbReference type="EMBL" id="KAF4960811.1"/>
    </source>
</evidence>
<gene>
    <name evidence="2" type="ORF">FSARC_10363</name>
</gene>
<dbReference type="AlphaFoldDB" id="A0A8H4X4L7"/>
<name>A0A8H4X4L7_9HYPO</name>
<dbReference type="PANTHER" id="PTHR24148:SF64">
    <property type="entry name" value="HETEROKARYON INCOMPATIBILITY DOMAIN-CONTAINING PROTEIN"/>
    <property type="match status" value="1"/>
</dbReference>
<dbReference type="Pfam" id="PF26639">
    <property type="entry name" value="Het-6_barrel"/>
    <property type="match status" value="1"/>
</dbReference>
<accession>A0A8H4X4L7</accession>
<comment type="caution">
    <text evidence="2">The sequence shown here is derived from an EMBL/GenBank/DDBJ whole genome shotgun (WGS) entry which is preliminary data.</text>
</comment>
<reference evidence="2" key="2">
    <citation type="submission" date="2020-05" db="EMBL/GenBank/DDBJ databases">
        <authorList>
            <person name="Kim H.-S."/>
            <person name="Proctor R.H."/>
            <person name="Brown D.W."/>
        </authorList>
    </citation>
    <scope>NUCLEOTIDE SEQUENCE</scope>
    <source>
        <strain evidence="2">NRRL 20472</strain>
    </source>
</reference>
<protein>
    <recommendedName>
        <fullName evidence="1">Heterokaryon incompatibility domain-containing protein</fullName>
    </recommendedName>
</protein>
<dbReference type="EMBL" id="JABEXW010000624">
    <property type="protein sequence ID" value="KAF4960811.1"/>
    <property type="molecule type" value="Genomic_DNA"/>
</dbReference>